<dbReference type="STRING" id="1420851.AU255_19180"/>
<gene>
    <name evidence="1" type="ORF">AU255_19180</name>
</gene>
<sequence length="65" mass="7501">MLGWNIRSYDTINVNVQKMLLRITRKIKSGSSILLHDRVKNTVEILPDILQDIQNKQLNISPQAD</sequence>
<name>A0A1V8M0L3_9GAMM</name>
<dbReference type="SUPFAM" id="SSF88713">
    <property type="entry name" value="Glycoside hydrolase/deacetylase"/>
    <property type="match status" value="1"/>
</dbReference>
<dbReference type="AlphaFoldDB" id="A0A1V8M0L3"/>
<accession>A0A1V8M0L3</accession>
<evidence type="ECO:0000313" key="2">
    <source>
        <dbReference type="Proteomes" id="UP000191980"/>
    </source>
</evidence>
<dbReference type="Proteomes" id="UP000191980">
    <property type="component" value="Unassembled WGS sequence"/>
</dbReference>
<keyword evidence="2" id="KW-1185">Reference proteome</keyword>
<comment type="caution">
    <text evidence="1">The sequence shown here is derived from an EMBL/GenBank/DDBJ whole genome shotgun (WGS) entry which is preliminary data.</text>
</comment>
<protein>
    <recommendedName>
        <fullName evidence="3">NodB homology domain-containing protein</fullName>
    </recommendedName>
</protein>
<evidence type="ECO:0008006" key="3">
    <source>
        <dbReference type="Google" id="ProtNLM"/>
    </source>
</evidence>
<reference evidence="1 2" key="1">
    <citation type="submission" date="2015-12" db="EMBL/GenBank/DDBJ databases">
        <authorList>
            <person name="Shamseldin A."/>
            <person name="Moawad H."/>
            <person name="Abd El-Rahim W.M."/>
            <person name="Sadowsky M.J."/>
        </authorList>
    </citation>
    <scope>NUCLEOTIDE SEQUENCE [LARGE SCALE GENOMIC DNA]</scope>
    <source>
        <strain evidence="1 2">WF1</strain>
    </source>
</reference>
<dbReference type="InterPro" id="IPR011330">
    <property type="entry name" value="Glyco_hydro/deAcase_b/a-brl"/>
</dbReference>
<dbReference type="EMBL" id="LPUF01000006">
    <property type="protein sequence ID" value="OQK15104.1"/>
    <property type="molecule type" value="Genomic_DNA"/>
</dbReference>
<dbReference type="Gene3D" id="3.20.20.370">
    <property type="entry name" value="Glycoside hydrolase/deacetylase"/>
    <property type="match status" value="1"/>
</dbReference>
<evidence type="ECO:0000313" key="1">
    <source>
        <dbReference type="EMBL" id="OQK15104.1"/>
    </source>
</evidence>
<dbReference type="GO" id="GO:0005975">
    <property type="term" value="P:carbohydrate metabolic process"/>
    <property type="evidence" value="ECO:0007669"/>
    <property type="project" value="InterPro"/>
</dbReference>
<proteinExistence type="predicted"/>
<organism evidence="1 2">
    <name type="scientific">Methyloprofundus sedimenti</name>
    <dbReference type="NCBI Taxonomy" id="1420851"/>
    <lineage>
        <taxon>Bacteria</taxon>
        <taxon>Pseudomonadati</taxon>
        <taxon>Pseudomonadota</taxon>
        <taxon>Gammaproteobacteria</taxon>
        <taxon>Methylococcales</taxon>
        <taxon>Methylococcaceae</taxon>
        <taxon>Methyloprofundus</taxon>
    </lineage>
</organism>